<dbReference type="Pfam" id="PF00400">
    <property type="entry name" value="WD40"/>
    <property type="match status" value="2"/>
</dbReference>
<dbReference type="SMART" id="SM00320">
    <property type="entry name" value="WD40"/>
    <property type="match status" value="4"/>
</dbReference>
<dbReference type="GO" id="GO:0016070">
    <property type="term" value="P:RNA metabolic process"/>
    <property type="evidence" value="ECO:0007669"/>
    <property type="project" value="UniProtKB-ARBA"/>
</dbReference>
<dbReference type="InterPro" id="IPR037867">
    <property type="entry name" value="Swd2/WDR82"/>
</dbReference>
<dbReference type="GO" id="GO:0048188">
    <property type="term" value="C:Set1C/COMPASS complex"/>
    <property type="evidence" value="ECO:0007669"/>
    <property type="project" value="TreeGrafter"/>
</dbReference>
<comment type="similarity">
    <text evidence="2">Belongs to the WD repeat SWD2 family.</text>
</comment>
<dbReference type="AlphaFoldDB" id="A0AAD7U5M6"/>
<dbReference type="InterPro" id="IPR036322">
    <property type="entry name" value="WD40_repeat_dom_sf"/>
</dbReference>
<evidence type="ECO:0000256" key="3">
    <source>
        <dbReference type="ARBA" id="ARBA00022574"/>
    </source>
</evidence>
<dbReference type="PANTHER" id="PTHR19861:SF0">
    <property type="entry name" value="WD REPEAT-CONTAINING PROTEIN 82"/>
    <property type="match status" value="1"/>
</dbReference>
<dbReference type="InterPro" id="IPR015943">
    <property type="entry name" value="WD40/YVTN_repeat-like_dom_sf"/>
</dbReference>
<evidence type="ECO:0000256" key="1">
    <source>
        <dbReference type="ARBA" id="ARBA00004123"/>
    </source>
</evidence>
<evidence type="ECO:0000256" key="6">
    <source>
        <dbReference type="PROSITE-ProRule" id="PRU00221"/>
    </source>
</evidence>
<feature type="repeat" description="WD" evidence="6">
    <location>
        <begin position="100"/>
        <end position="140"/>
    </location>
</feature>
<dbReference type="PANTHER" id="PTHR19861">
    <property type="entry name" value="WD40 REPEAT PROTEIN SWD2"/>
    <property type="match status" value="1"/>
</dbReference>
<evidence type="ECO:0000256" key="4">
    <source>
        <dbReference type="ARBA" id="ARBA00022737"/>
    </source>
</evidence>
<evidence type="ECO:0000256" key="5">
    <source>
        <dbReference type="ARBA" id="ARBA00023242"/>
    </source>
</evidence>
<dbReference type="GO" id="GO:0003682">
    <property type="term" value="F:chromatin binding"/>
    <property type="evidence" value="ECO:0007669"/>
    <property type="project" value="TreeGrafter"/>
</dbReference>
<dbReference type="Proteomes" id="UP001230188">
    <property type="component" value="Unassembled WGS sequence"/>
</dbReference>
<dbReference type="EMBL" id="JAQMWT010000684">
    <property type="protein sequence ID" value="KAJ8598194.1"/>
    <property type="molecule type" value="Genomic_DNA"/>
</dbReference>
<evidence type="ECO:0000256" key="2">
    <source>
        <dbReference type="ARBA" id="ARBA00005616"/>
    </source>
</evidence>
<dbReference type="InterPro" id="IPR001680">
    <property type="entry name" value="WD40_rpt"/>
</dbReference>
<protein>
    <submittedName>
        <fullName evidence="7">Uncharacterized protein</fullName>
    </submittedName>
</protein>
<proteinExistence type="inferred from homology"/>
<keyword evidence="3 6" id="KW-0853">WD repeat</keyword>
<reference evidence="7" key="1">
    <citation type="submission" date="2023-01" db="EMBL/GenBank/DDBJ databases">
        <title>Metagenome sequencing of chrysophaentin producing Chrysophaeum taylorii.</title>
        <authorList>
            <person name="Davison J."/>
            <person name="Bewley C."/>
        </authorList>
    </citation>
    <scope>NUCLEOTIDE SEQUENCE</scope>
    <source>
        <strain evidence="7">NIES-1699</strain>
    </source>
</reference>
<accession>A0AAD7U5M6</accession>
<keyword evidence="8" id="KW-1185">Reference proteome</keyword>
<keyword evidence="5" id="KW-0539">Nucleus</keyword>
<organism evidence="7 8">
    <name type="scientific">Chrysophaeum taylorii</name>
    <dbReference type="NCBI Taxonomy" id="2483200"/>
    <lineage>
        <taxon>Eukaryota</taxon>
        <taxon>Sar</taxon>
        <taxon>Stramenopiles</taxon>
        <taxon>Ochrophyta</taxon>
        <taxon>Pelagophyceae</taxon>
        <taxon>Pelagomonadales</taxon>
        <taxon>Pelagomonadaceae</taxon>
        <taxon>Chrysophaeum</taxon>
    </lineage>
</organism>
<name>A0AAD7U5M6_9STRA</name>
<evidence type="ECO:0000313" key="7">
    <source>
        <dbReference type="EMBL" id="KAJ8598194.1"/>
    </source>
</evidence>
<dbReference type="SUPFAM" id="SSF50978">
    <property type="entry name" value="WD40 repeat-like"/>
    <property type="match status" value="1"/>
</dbReference>
<dbReference type="Gene3D" id="2.130.10.10">
    <property type="entry name" value="YVTN repeat-like/Quinoprotein amine dehydrogenase"/>
    <property type="match status" value="2"/>
</dbReference>
<comment type="subcellular location">
    <subcellularLocation>
        <location evidence="1">Nucleus</location>
    </subcellularLocation>
</comment>
<dbReference type="PROSITE" id="PS50082">
    <property type="entry name" value="WD_REPEATS_2"/>
    <property type="match status" value="1"/>
</dbReference>
<comment type="caution">
    <text evidence="7">The sequence shown here is derived from an EMBL/GenBank/DDBJ whole genome shotgun (WGS) entry which is preliminary data.</text>
</comment>
<gene>
    <name evidence="7" type="ORF">CTAYLR_005517</name>
</gene>
<evidence type="ECO:0000313" key="8">
    <source>
        <dbReference type="Proteomes" id="UP001230188"/>
    </source>
</evidence>
<keyword evidence="4" id="KW-0677">Repeat</keyword>
<sequence>MNPGKLSIAATFQNEKRGTALCFHREGALCISCGGGSVRLVDCLSGSSRKVVHCKKYGINAAAYTHHELSIIHAGGEGGFQADNAIRYLSLYDNKYLRVFRGHELPVRTLTMCPSTDIFVSGADDALALWDLKDAKGAIAVMPGASRAAYSPDGLVLGALSIDGDAIRLYDSRKYDVGPFASFDISHDDVVQKSPGSDLPHRLKAATFCGLDFSPDGEKLLMRTDANVHLLYDSFDCKLLDVLWDAGDDTSDNNNIPDEPPPASLTNACFTPDGAHVVAGSTKDPLLRSWRLNATTTSSGRPHATLKGHAIPVHHLAYSPNFDVLASVCATTCIWLPSDPPNTNAAPL</sequence>